<dbReference type="Pfam" id="PF00534">
    <property type="entry name" value="Glycos_transf_1"/>
    <property type="match status" value="1"/>
</dbReference>
<evidence type="ECO:0000313" key="4">
    <source>
        <dbReference type="Proteomes" id="UP001260980"/>
    </source>
</evidence>
<name>A0ABU3RFD1_9BACL</name>
<keyword evidence="4" id="KW-1185">Reference proteome</keyword>
<evidence type="ECO:0000259" key="1">
    <source>
        <dbReference type="Pfam" id="PF00534"/>
    </source>
</evidence>
<accession>A0ABU3RFD1</accession>
<keyword evidence="3" id="KW-0808">Transferase</keyword>
<proteinExistence type="predicted"/>
<feature type="domain" description="Glycosyl transferase family 1" evidence="1">
    <location>
        <begin position="191"/>
        <end position="348"/>
    </location>
</feature>
<dbReference type="Proteomes" id="UP001260980">
    <property type="component" value="Unassembled WGS sequence"/>
</dbReference>
<dbReference type="Pfam" id="PF13439">
    <property type="entry name" value="Glyco_transf_4"/>
    <property type="match status" value="1"/>
</dbReference>
<dbReference type="CDD" id="cd03801">
    <property type="entry name" value="GT4_PimA-like"/>
    <property type="match status" value="1"/>
</dbReference>
<dbReference type="GO" id="GO:0016757">
    <property type="term" value="F:glycosyltransferase activity"/>
    <property type="evidence" value="ECO:0007669"/>
    <property type="project" value="UniProtKB-KW"/>
</dbReference>
<dbReference type="InterPro" id="IPR001296">
    <property type="entry name" value="Glyco_trans_1"/>
</dbReference>
<dbReference type="Gene3D" id="3.40.50.2000">
    <property type="entry name" value="Glycogen Phosphorylase B"/>
    <property type="match status" value="2"/>
</dbReference>
<gene>
    <name evidence="3" type="ORF">RQP52_17935</name>
</gene>
<dbReference type="SUPFAM" id="SSF53756">
    <property type="entry name" value="UDP-Glycosyltransferase/glycogen phosphorylase"/>
    <property type="match status" value="1"/>
</dbReference>
<dbReference type="EMBL" id="JAWCUD010000006">
    <property type="protein sequence ID" value="MDU0202957.1"/>
    <property type="molecule type" value="Genomic_DNA"/>
</dbReference>
<dbReference type="EC" id="2.4.-.-" evidence="3"/>
<evidence type="ECO:0000313" key="3">
    <source>
        <dbReference type="EMBL" id="MDU0202957.1"/>
    </source>
</evidence>
<reference evidence="3 4" key="1">
    <citation type="submission" date="2023-10" db="EMBL/GenBank/DDBJ databases">
        <title>Paenibacillus strain PFR10 Genome sequencing and assembly.</title>
        <authorList>
            <person name="Kim I."/>
        </authorList>
    </citation>
    <scope>NUCLEOTIDE SEQUENCE [LARGE SCALE GENOMIC DNA]</scope>
    <source>
        <strain evidence="3 4">PFR10</strain>
    </source>
</reference>
<protein>
    <submittedName>
        <fullName evidence="3">Glycosyltransferase family 4 protein</fullName>
        <ecNumber evidence="3">2.4.-.-</ecNumber>
    </submittedName>
</protein>
<dbReference type="PANTHER" id="PTHR45947:SF3">
    <property type="entry name" value="SULFOQUINOVOSYL TRANSFERASE SQD2"/>
    <property type="match status" value="1"/>
</dbReference>
<dbReference type="RefSeq" id="WP_315953147.1">
    <property type="nucleotide sequence ID" value="NZ_JAWCUD010000006.1"/>
</dbReference>
<evidence type="ECO:0000259" key="2">
    <source>
        <dbReference type="Pfam" id="PF13439"/>
    </source>
</evidence>
<organism evidence="3 4">
    <name type="scientific">Paenibacillus violae</name>
    <dbReference type="NCBI Taxonomy" id="3077234"/>
    <lineage>
        <taxon>Bacteria</taxon>
        <taxon>Bacillati</taxon>
        <taxon>Bacillota</taxon>
        <taxon>Bacilli</taxon>
        <taxon>Bacillales</taxon>
        <taxon>Paenibacillaceae</taxon>
        <taxon>Paenibacillus</taxon>
    </lineage>
</organism>
<comment type="caution">
    <text evidence="3">The sequence shown here is derived from an EMBL/GenBank/DDBJ whole genome shotgun (WGS) entry which is preliminary data.</text>
</comment>
<dbReference type="InterPro" id="IPR050194">
    <property type="entry name" value="Glycosyltransferase_grp1"/>
</dbReference>
<feature type="domain" description="Glycosyltransferase subfamily 4-like N-terminal" evidence="2">
    <location>
        <begin position="21"/>
        <end position="170"/>
    </location>
</feature>
<dbReference type="InterPro" id="IPR028098">
    <property type="entry name" value="Glyco_trans_4-like_N"/>
</dbReference>
<dbReference type="PANTHER" id="PTHR45947">
    <property type="entry name" value="SULFOQUINOVOSYL TRANSFERASE SQD2"/>
    <property type="match status" value="1"/>
</dbReference>
<keyword evidence="3" id="KW-0328">Glycosyltransferase</keyword>
<sequence>MHLLIIAPEQIPVPPLKGGSVEICIYAIARQLAKQHHVTIISRQHRAYTNTTRRGSLKIVRVRAKSSKQYLKEVMKAMKGEKFDWVQVDNRPVFAAAIKRQFPHSPVSLFLHSLTFVKPPYISISKCSALLGKVDWIVANSASLEQELIRLFPKRRAKLHRIYLGTDIKRFKPISAAMKQRLRHKYRVGRGFHILYVGRLIKRKGITHLIKAVHLARKKVAGLKLLIAGGEQTEGYKASLQRKARRLRVPTKFLGNIAHRHIHEVYGLANCFVCPSQGHEAFGLVNVEAMASGLPVIASANGGIKEIIQHGHNGVLIRDFRNPRAFAKGIAAIAKRRKWAGGIAKQARDDAVKQFSWQATSQSLADFYRLKQEERHEKNVKETDQG</sequence>